<evidence type="ECO:0000256" key="1">
    <source>
        <dbReference type="ARBA" id="ARBA00006479"/>
    </source>
</evidence>
<comment type="similarity">
    <text evidence="1">Belongs to the ROK (NagC/XylR) family.</text>
</comment>
<dbReference type="InterPro" id="IPR036388">
    <property type="entry name" value="WH-like_DNA-bd_sf"/>
</dbReference>
<dbReference type="InterPro" id="IPR049874">
    <property type="entry name" value="ROK_cs"/>
</dbReference>
<organism evidence="2 3">
    <name type="scientific">Actinocatenispora rupis</name>
    <dbReference type="NCBI Taxonomy" id="519421"/>
    <lineage>
        <taxon>Bacteria</taxon>
        <taxon>Bacillati</taxon>
        <taxon>Actinomycetota</taxon>
        <taxon>Actinomycetes</taxon>
        <taxon>Micromonosporales</taxon>
        <taxon>Micromonosporaceae</taxon>
        <taxon>Actinocatenispora</taxon>
    </lineage>
</organism>
<dbReference type="Gene3D" id="1.10.10.10">
    <property type="entry name" value="Winged helix-like DNA-binding domain superfamily/Winged helix DNA-binding domain"/>
    <property type="match status" value="1"/>
</dbReference>
<evidence type="ECO:0000313" key="2">
    <source>
        <dbReference type="EMBL" id="GID09555.1"/>
    </source>
</evidence>
<dbReference type="PANTHER" id="PTHR18964">
    <property type="entry name" value="ROK (REPRESSOR, ORF, KINASE) FAMILY"/>
    <property type="match status" value="1"/>
</dbReference>
<accession>A0A8J3IVV7</accession>
<reference evidence="2" key="1">
    <citation type="submission" date="2021-01" db="EMBL/GenBank/DDBJ databases">
        <title>Whole genome shotgun sequence of Actinocatenispora rupis NBRC 107355.</title>
        <authorList>
            <person name="Komaki H."/>
            <person name="Tamura T."/>
        </authorList>
    </citation>
    <scope>NUCLEOTIDE SEQUENCE</scope>
    <source>
        <strain evidence="2">NBRC 107355</strain>
    </source>
</reference>
<gene>
    <name evidence="2" type="ORF">Aru02nite_04440</name>
</gene>
<dbReference type="RefSeq" id="WP_203654397.1">
    <property type="nucleotide sequence ID" value="NZ_BAAAZM010000010.1"/>
</dbReference>
<protein>
    <submittedName>
        <fullName evidence="2">Transcriptional regulator</fullName>
    </submittedName>
</protein>
<dbReference type="PROSITE" id="PS01125">
    <property type="entry name" value="ROK"/>
    <property type="match status" value="1"/>
</dbReference>
<dbReference type="Gene3D" id="3.30.420.40">
    <property type="match status" value="2"/>
</dbReference>
<dbReference type="PANTHER" id="PTHR18964:SF149">
    <property type="entry name" value="BIFUNCTIONAL UDP-N-ACETYLGLUCOSAMINE 2-EPIMERASE_N-ACETYLMANNOSAMINE KINASE"/>
    <property type="match status" value="1"/>
</dbReference>
<dbReference type="SUPFAM" id="SSF46785">
    <property type="entry name" value="Winged helix' DNA-binding domain"/>
    <property type="match status" value="1"/>
</dbReference>
<dbReference type="EMBL" id="BOMB01000001">
    <property type="protein sequence ID" value="GID09555.1"/>
    <property type="molecule type" value="Genomic_DNA"/>
</dbReference>
<keyword evidence="3" id="KW-1185">Reference proteome</keyword>
<dbReference type="Pfam" id="PF00480">
    <property type="entry name" value="ROK"/>
    <property type="match status" value="1"/>
</dbReference>
<dbReference type="InterPro" id="IPR036390">
    <property type="entry name" value="WH_DNA-bd_sf"/>
</dbReference>
<dbReference type="InterPro" id="IPR000600">
    <property type="entry name" value="ROK"/>
</dbReference>
<name>A0A8J3IVV7_9ACTN</name>
<comment type="caution">
    <text evidence="2">The sequence shown here is derived from an EMBL/GenBank/DDBJ whole genome shotgun (WGS) entry which is preliminary data.</text>
</comment>
<proteinExistence type="inferred from homology"/>
<evidence type="ECO:0000313" key="3">
    <source>
        <dbReference type="Proteomes" id="UP000612808"/>
    </source>
</evidence>
<dbReference type="SUPFAM" id="SSF53067">
    <property type="entry name" value="Actin-like ATPase domain"/>
    <property type="match status" value="1"/>
</dbReference>
<dbReference type="Proteomes" id="UP000612808">
    <property type="component" value="Unassembled WGS sequence"/>
</dbReference>
<dbReference type="AlphaFoldDB" id="A0A8J3IVV7"/>
<sequence length="406" mass="41523">MSSTAEHGPPAARGDRAAALHRLRRSHEQILLGTLARHGTLSRAELATYTGLSRTTLFAIVADLLASQLVVENTTRAAGQRGRPAGLLSLNPGGGLYVGIDMGRHRVRVAIANVAHEVVATGRHALPAPSRWADRADVAIGLVERLADDAGISLAPLRTVGLGLPGPVSAEVTDTDRKGSDSARSRAQRGLVRTFHERFGVPVSVDNNTRLAALAETTWGAARGARDVLYVRLSDGVGGGLVLGGQLVRGTRGAAGEVGHVTVDPDGPPCYCGGRGCLETYVGGLALVRECRRRGTEVSDVDGLVQLVRDGDPAVCAVVAEAGRTLGVVLAGLATEVDPERIVVGGPVSALGEPLLAPVREAVAALTLPAFPDPPPVVGSELGDGGGALGAIAGQMAAVETGLAPN</sequence>
<dbReference type="InterPro" id="IPR043129">
    <property type="entry name" value="ATPase_NBD"/>
</dbReference>